<dbReference type="EMBL" id="CP003879">
    <property type="protein sequence ID" value="AFU69530.1"/>
    <property type="molecule type" value="Genomic_DNA"/>
</dbReference>
<evidence type="ECO:0000313" key="3">
    <source>
        <dbReference type="Proteomes" id="UP000008514"/>
    </source>
</evidence>
<keyword evidence="1" id="KW-0732">Signal</keyword>
<dbReference type="eggNOG" id="ENOG5031EYN">
    <property type="taxonomic scope" value="Bacteria"/>
</dbReference>
<dbReference type="OrthoDB" id="1376102at2"/>
<proteinExistence type="predicted"/>
<organism evidence="2 3">
    <name type="scientific">Psychroflexus torquis (strain ATCC 700755 / CIP 106069 / ACAM 623)</name>
    <dbReference type="NCBI Taxonomy" id="313595"/>
    <lineage>
        <taxon>Bacteria</taxon>
        <taxon>Pseudomonadati</taxon>
        <taxon>Bacteroidota</taxon>
        <taxon>Flavobacteriia</taxon>
        <taxon>Flavobacteriales</taxon>
        <taxon>Flavobacteriaceae</taxon>
        <taxon>Psychroflexus</taxon>
    </lineage>
</organism>
<dbReference type="PROSITE" id="PS51257">
    <property type="entry name" value="PROKAR_LIPOPROTEIN"/>
    <property type="match status" value="1"/>
</dbReference>
<gene>
    <name evidence="2" type="ordered locus">P700755_002810</name>
</gene>
<dbReference type="Proteomes" id="UP000008514">
    <property type="component" value="Chromosome"/>
</dbReference>
<name>K4IVQ6_PSYTT</name>
<reference evidence="2" key="2">
    <citation type="submission" date="2012-09" db="EMBL/GenBank/DDBJ databases">
        <title>The complete sequence of Psychroflexus torquis an extreme psychrophile from sea-ice that is stimulated by light.</title>
        <authorList>
            <person name="Feng S."/>
            <person name="Powell S.M."/>
            <person name="Bowman J.P."/>
        </authorList>
    </citation>
    <scope>NUCLEOTIDE SEQUENCE [LARGE SCALE GENOMIC DNA]</scope>
    <source>
        <strain evidence="2">ATCC 700755</strain>
    </source>
</reference>
<keyword evidence="3" id="KW-1185">Reference proteome</keyword>
<dbReference type="KEGG" id="ptq:P700755_002810"/>
<feature type="signal peptide" evidence="1">
    <location>
        <begin position="1"/>
        <end position="19"/>
    </location>
</feature>
<dbReference type="AlphaFoldDB" id="K4IVQ6"/>
<reference evidence="2" key="1">
    <citation type="submission" date="2006-03" db="EMBL/GenBank/DDBJ databases">
        <authorList>
            <person name="Bowman J."/>
            <person name="Ferriera S."/>
            <person name="Johnson J."/>
            <person name="Kravitz S."/>
            <person name="Halpern A."/>
            <person name="Remington K."/>
            <person name="Beeson K."/>
            <person name="Tran B."/>
            <person name="Rogers Y.-H."/>
            <person name="Friedman R."/>
            <person name="Venter J.C."/>
        </authorList>
    </citation>
    <scope>NUCLEOTIDE SEQUENCE [LARGE SCALE GENOMIC DNA]</scope>
    <source>
        <strain evidence="2">ATCC 700755</strain>
    </source>
</reference>
<dbReference type="RefSeq" id="WP_015025087.1">
    <property type="nucleotide sequence ID" value="NC_018721.1"/>
</dbReference>
<protein>
    <submittedName>
        <fullName evidence="2">Uncharacterized protein</fullName>
    </submittedName>
</protein>
<sequence>MTKNYFFIILLLISLTSCGQETFEFESKINPEKIYTLSMNMSSTNKTKYLTERTDLKDKTSEGISSTEMTRITTTKKIEENGQFAATIEYGKIIKIANGSKTENPITGTIVNGYYKENTLNVQEVISEQLNEKTKNSIKYTLENVKPDIDFPKKPLKIGDSFEHKMPMTIPVDGANPVKINIIKTFKLKSVKDNIALFDLEEIIQLNTEIEQTNVIANGNGNGFVEFDISENHLIKNNASFTIELNVKINDELTVNTVVGSNSEITTIIE</sequence>
<dbReference type="HOGENOM" id="CLU_1030024_0_0_10"/>
<feature type="chain" id="PRO_5003877951" evidence="1">
    <location>
        <begin position="20"/>
        <end position="270"/>
    </location>
</feature>
<accession>K4IVQ6</accession>
<evidence type="ECO:0000313" key="2">
    <source>
        <dbReference type="EMBL" id="AFU69530.1"/>
    </source>
</evidence>
<evidence type="ECO:0000256" key="1">
    <source>
        <dbReference type="SAM" id="SignalP"/>
    </source>
</evidence>